<feature type="domain" description="Transcriptional regulator HTH-type FeoC" evidence="1">
    <location>
        <begin position="5"/>
        <end position="69"/>
    </location>
</feature>
<dbReference type="SUPFAM" id="SSF46785">
    <property type="entry name" value="Winged helix' DNA-binding domain"/>
    <property type="match status" value="1"/>
</dbReference>
<dbReference type="EMBL" id="AP018786">
    <property type="protein sequence ID" value="BBF23647.1"/>
    <property type="molecule type" value="Genomic_DNA"/>
</dbReference>
<dbReference type="InterPro" id="IPR015102">
    <property type="entry name" value="Tscrpt_reg_HTH_FeoC"/>
</dbReference>
<dbReference type="InterPro" id="IPR036390">
    <property type="entry name" value="WH_DNA-bd_sf"/>
</dbReference>
<gene>
    <name evidence="2" type="ORF">SUTMEG_15380</name>
</gene>
<evidence type="ECO:0000313" key="2">
    <source>
        <dbReference type="EMBL" id="BBF23647.1"/>
    </source>
</evidence>
<dbReference type="Proteomes" id="UP000271003">
    <property type="component" value="Chromosome"/>
</dbReference>
<dbReference type="Pfam" id="PF09012">
    <property type="entry name" value="FeoC"/>
    <property type="match status" value="1"/>
</dbReference>
<proteinExistence type="predicted"/>
<dbReference type="AlphaFoldDB" id="A0A2Z6IDB5"/>
<organism evidence="2 3">
    <name type="scientific">Sutterella megalosphaeroides</name>
    <dbReference type="NCBI Taxonomy" id="2494234"/>
    <lineage>
        <taxon>Bacteria</taxon>
        <taxon>Pseudomonadati</taxon>
        <taxon>Pseudomonadota</taxon>
        <taxon>Betaproteobacteria</taxon>
        <taxon>Burkholderiales</taxon>
        <taxon>Sutterellaceae</taxon>
        <taxon>Sutterella</taxon>
    </lineage>
</organism>
<dbReference type="KEGG" id="sutt:SUTMEG_15380"/>
<keyword evidence="3" id="KW-1185">Reference proteome</keyword>
<reference evidence="2 3" key="1">
    <citation type="journal article" date="2018" name="Int. J. Syst. Evol. Microbiol.">
        <title>Mesosutterella multiformis gen. nov., sp. nov., a member of the family Sutterellaceae and Sutterella megalosphaeroides sp. nov., isolated from human faeces.</title>
        <authorList>
            <person name="Sakamoto M."/>
            <person name="Ikeyama N."/>
            <person name="Kunihiro T."/>
            <person name="Iino T."/>
            <person name="Yuki M."/>
            <person name="Ohkuma M."/>
        </authorList>
    </citation>
    <scope>NUCLEOTIDE SEQUENCE [LARGE SCALE GENOMIC DNA]</scope>
    <source>
        <strain evidence="2 3">6FBBBH3</strain>
    </source>
</reference>
<dbReference type="Gene3D" id="1.10.10.10">
    <property type="entry name" value="Winged helix-like DNA-binding domain superfamily/Winged helix DNA-binding domain"/>
    <property type="match status" value="1"/>
</dbReference>
<sequence>MTSIIDIRTYIREHPGVSLNELALHFKTSEPMMEVLLSRLIERGDVEAYERPKCTGSCCCSDDARQCYRPTRR</sequence>
<evidence type="ECO:0000259" key="1">
    <source>
        <dbReference type="Pfam" id="PF09012"/>
    </source>
</evidence>
<name>A0A2Z6IDB5_9BURK</name>
<dbReference type="InterPro" id="IPR036388">
    <property type="entry name" value="WH-like_DNA-bd_sf"/>
</dbReference>
<protein>
    <recommendedName>
        <fullName evidence="1">Transcriptional regulator HTH-type FeoC domain-containing protein</fullName>
    </recommendedName>
</protein>
<dbReference type="RefSeq" id="WP_170143890.1">
    <property type="nucleotide sequence ID" value="NZ_AP018786.1"/>
</dbReference>
<evidence type="ECO:0000313" key="3">
    <source>
        <dbReference type="Proteomes" id="UP000271003"/>
    </source>
</evidence>
<accession>A0A2Z6IDB5</accession>